<feature type="signal peptide" evidence="2">
    <location>
        <begin position="1"/>
        <end position="18"/>
    </location>
</feature>
<dbReference type="Gene3D" id="3.40.50.300">
    <property type="entry name" value="P-loop containing nucleotide triphosphate hydrolases"/>
    <property type="match status" value="2"/>
</dbReference>
<dbReference type="EMBL" id="BLAL01000197">
    <property type="protein sequence ID" value="GES90943.1"/>
    <property type="molecule type" value="Genomic_DNA"/>
</dbReference>
<comment type="similarity">
    <text evidence="1">Belongs to the helicase family.</text>
</comment>
<keyword evidence="1" id="KW-0234">DNA repair</keyword>
<dbReference type="CDD" id="cd18809">
    <property type="entry name" value="SF1_C_RecD"/>
    <property type="match status" value="1"/>
</dbReference>
<dbReference type="GO" id="GO:0043139">
    <property type="term" value="F:5'-3' DNA helicase activity"/>
    <property type="evidence" value="ECO:0007669"/>
    <property type="project" value="UniProtKB-EC"/>
</dbReference>
<organism evidence="4 5">
    <name type="scientific">Rhizophagus clarus</name>
    <dbReference type="NCBI Taxonomy" id="94130"/>
    <lineage>
        <taxon>Eukaryota</taxon>
        <taxon>Fungi</taxon>
        <taxon>Fungi incertae sedis</taxon>
        <taxon>Mucoromycota</taxon>
        <taxon>Glomeromycotina</taxon>
        <taxon>Glomeromycetes</taxon>
        <taxon>Glomerales</taxon>
        <taxon>Glomeraceae</taxon>
        <taxon>Rhizophagus</taxon>
    </lineage>
</organism>
<name>A0A8H3LTB6_9GLOM</name>
<dbReference type="EC" id="5.6.2.3" evidence="1"/>
<evidence type="ECO:0000256" key="1">
    <source>
        <dbReference type="RuleBase" id="RU363044"/>
    </source>
</evidence>
<dbReference type="Gene3D" id="2.30.30.940">
    <property type="match status" value="1"/>
</dbReference>
<dbReference type="OrthoDB" id="432234at2759"/>
<evidence type="ECO:0000259" key="3">
    <source>
        <dbReference type="Pfam" id="PF05970"/>
    </source>
</evidence>
<dbReference type="Pfam" id="PF05970">
    <property type="entry name" value="PIF1"/>
    <property type="match status" value="1"/>
</dbReference>
<protein>
    <recommendedName>
        <fullName evidence="1">ATP-dependent DNA helicase</fullName>
        <ecNumber evidence="1">5.6.2.3</ecNumber>
    </recommendedName>
</protein>
<keyword evidence="2" id="KW-0732">Signal</keyword>
<dbReference type="PANTHER" id="PTHR47642:SF5">
    <property type="entry name" value="ATP-DEPENDENT DNA HELICASE"/>
    <property type="match status" value="1"/>
</dbReference>
<keyword evidence="1" id="KW-0067">ATP-binding</keyword>
<dbReference type="GO" id="GO:0006310">
    <property type="term" value="P:DNA recombination"/>
    <property type="evidence" value="ECO:0007669"/>
    <property type="project" value="UniProtKB-KW"/>
</dbReference>
<evidence type="ECO:0000256" key="2">
    <source>
        <dbReference type="SAM" id="SignalP"/>
    </source>
</evidence>
<dbReference type="GO" id="GO:0000723">
    <property type="term" value="P:telomere maintenance"/>
    <property type="evidence" value="ECO:0007669"/>
    <property type="project" value="InterPro"/>
</dbReference>
<dbReference type="GO" id="GO:0005524">
    <property type="term" value="F:ATP binding"/>
    <property type="evidence" value="ECO:0007669"/>
    <property type="project" value="UniProtKB-KW"/>
</dbReference>
<keyword evidence="1" id="KW-0233">DNA recombination</keyword>
<proteinExistence type="inferred from homology"/>
<comment type="caution">
    <text evidence="4">The sequence shown here is derived from an EMBL/GenBank/DDBJ whole genome shotgun (WGS) entry which is preliminary data.</text>
</comment>
<feature type="domain" description="DNA helicase Pif1-like DEAD-box helicase" evidence="3">
    <location>
        <begin position="221"/>
        <end position="366"/>
    </location>
</feature>
<keyword evidence="1" id="KW-0547">Nucleotide-binding</keyword>
<dbReference type="AlphaFoldDB" id="A0A8H3LTB6"/>
<gene>
    <name evidence="4" type="ORF">RCL2_001777400</name>
</gene>
<dbReference type="SUPFAM" id="SSF52540">
    <property type="entry name" value="P-loop containing nucleoside triphosphate hydrolases"/>
    <property type="match status" value="2"/>
</dbReference>
<evidence type="ECO:0000313" key="4">
    <source>
        <dbReference type="EMBL" id="GES90943.1"/>
    </source>
</evidence>
<evidence type="ECO:0000313" key="5">
    <source>
        <dbReference type="Proteomes" id="UP000615446"/>
    </source>
</evidence>
<dbReference type="InterPro" id="IPR010285">
    <property type="entry name" value="DNA_helicase_pif1-like_DEAD"/>
</dbReference>
<keyword evidence="1" id="KW-0378">Hydrolase</keyword>
<dbReference type="PANTHER" id="PTHR47642">
    <property type="entry name" value="ATP-DEPENDENT DNA HELICASE"/>
    <property type="match status" value="1"/>
</dbReference>
<accession>A0A8H3LTB6</accession>
<dbReference type="InterPro" id="IPR027417">
    <property type="entry name" value="P-loop_NTPase"/>
</dbReference>
<comment type="cofactor">
    <cofactor evidence="1">
        <name>Mg(2+)</name>
        <dbReference type="ChEBI" id="CHEBI:18420"/>
    </cofactor>
</comment>
<keyword evidence="1 4" id="KW-0347">Helicase</keyword>
<dbReference type="GO" id="GO:0016787">
    <property type="term" value="F:hydrolase activity"/>
    <property type="evidence" value="ECO:0007669"/>
    <property type="project" value="UniProtKB-KW"/>
</dbReference>
<keyword evidence="1" id="KW-0227">DNA damage</keyword>
<sequence>MELMILLLGYSICRSTIAVEFLPSIPLEVRNKSVKPSYVLQQKEQLSPYWDDAIDKYFDRPIDNEFNDMIYSFYYRNYIIQNKQPANGIYYMDKKNQFVKKRQKEILVRFQHLTVEYSESFFYQQLLLRIPAQSEADLKKHYLTYKAQFEAEFPKEYSLTLNYVQSSTQSHIQKYTRNYQNLIDNLIISLHTDLQKLIRNQLLSLLHQPNILTNLSSMIFSDDQYKIFNIFMNTWEKQEYSKYPYFFLTGLAGTGKSFMINQLITSLTDQNKKYLLMAPTGVAANDINGQTIHAVLHIRNTQNYFETLSYYNIQQRQELSKIEVIIIDEISMVSANLLTFISSLFAKINNIPAPFGGIPTLLIADSINNLICGFLPVLKDISSETLISIADDYINHTQYIPKEYDKQFRHYTNLPSELIIKEGARVMFLTNKLFNEELCNGSIGVITKLIDENCIEVVFPIKSGINQVIVEKTTAYFNFDGAPAHQTQFPLQNAFALTVHKTQGLTLPHATVSLDAQMFAVGQAYVAMSRATSWNNLEIRSFDQDAIKVDNAMLIELDRLKQKFNSMYSSV</sequence>
<comment type="catalytic activity">
    <reaction evidence="1">
        <text>ATP + H2O = ADP + phosphate + H(+)</text>
        <dbReference type="Rhea" id="RHEA:13065"/>
        <dbReference type="ChEBI" id="CHEBI:15377"/>
        <dbReference type="ChEBI" id="CHEBI:15378"/>
        <dbReference type="ChEBI" id="CHEBI:30616"/>
        <dbReference type="ChEBI" id="CHEBI:43474"/>
        <dbReference type="ChEBI" id="CHEBI:456216"/>
        <dbReference type="EC" id="5.6.2.3"/>
    </reaction>
</comment>
<dbReference type="Proteomes" id="UP000615446">
    <property type="component" value="Unassembled WGS sequence"/>
</dbReference>
<reference evidence="4" key="1">
    <citation type="submission" date="2019-10" db="EMBL/GenBank/DDBJ databases">
        <title>Conservation and host-specific expression of non-tandemly repeated heterogenous ribosome RNA gene in arbuscular mycorrhizal fungi.</title>
        <authorList>
            <person name="Maeda T."/>
            <person name="Kobayashi Y."/>
            <person name="Nakagawa T."/>
            <person name="Ezawa T."/>
            <person name="Yamaguchi K."/>
            <person name="Bino T."/>
            <person name="Nishimoto Y."/>
            <person name="Shigenobu S."/>
            <person name="Kawaguchi M."/>
        </authorList>
    </citation>
    <scope>NUCLEOTIDE SEQUENCE</scope>
    <source>
        <strain evidence="4">HR1</strain>
    </source>
</reference>
<dbReference type="GO" id="GO:0006281">
    <property type="term" value="P:DNA repair"/>
    <property type="evidence" value="ECO:0007669"/>
    <property type="project" value="UniProtKB-KW"/>
</dbReference>
<dbReference type="InterPro" id="IPR051055">
    <property type="entry name" value="PIF1_helicase"/>
</dbReference>
<feature type="chain" id="PRO_5034149215" description="ATP-dependent DNA helicase" evidence="2">
    <location>
        <begin position="19"/>
        <end position="571"/>
    </location>
</feature>